<name>A0A2W2BV48_9BACT</name>
<dbReference type="GO" id="GO:0005829">
    <property type="term" value="C:cytosol"/>
    <property type="evidence" value="ECO:0007669"/>
    <property type="project" value="TreeGrafter"/>
</dbReference>
<comment type="similarity">
    <text evidence="1">Belongs to the DNA polymerase type-Y family.</text>
</comment>
<evidence type="ECO:0000256" key="1">
    <source>
        <dbReference type="ARBA" id="ARBA00010945"/>
    </source>
</evidence>
<proteinExistence type="inferred from homology"/>
<feature type="domain" description="UmuC" evidence="2">
    <location>
        <begin position="17"/>
        <end position="200"/>
    </location>
</feature>
<keyword evidence="4" id="KW-1185">Reference proteome</keyword>
<dbReference type="GO" id="GO:0003684">
    <property type="term" value="F:damaged DNA binding"/>
    <property type="evidence" value="ECO:0007669"/>
    <property type="project" value="InterPro"/>
</dbReference>
<dbReference type="Pfam" id="PF00817">
    <property type="entry name" value="IMS"/>
    <property type="match status" value="1"/>
</dbReference>
<dbReference type="AlphaFoldDB" id="A0A2W2BV48"/>
<dbReference type="Gene3D" id="3.30.1490.100">
    <property type="entry name" value="DNA polymerase, Y-family, little finger domain"/>
    <property type="match status" value="1"/>
</dbReference>
<dbReference type="GO" id="GO:0006281">
    <property type="term" value="P:DNA repair"/>
    <property type="evidence" value="ECO:0007669"/>
    <property type="project" value="InterPro"/>
</dbReference>
<reference evidence="3 4" key="1">
    <citation type="submission" date="2018-06" db="EMBL/GenBank/DDBJ databases">
        <title>Mucibacter soli gen. nov., sp. nov., a new member of the family Chitinophagaceae producing mucin.</title>
        <authorList>
            <person name="Kim M.-K."/>
            <person name="Park S."/>
            <person name="Kim T.-S."/>
            <person name="Joung Y."/>
            <person name="Han J.-H."/>
            <person name="Kim S.B."/>
        </authorList>
    </citation>
    <scope>NUCLEOTIDE SEQUENCE [LARGE SCALE GENOMIC DNA]</scope>
    <source>
        <strain evidence="3 4">R1-15</strain>
    </source>
</reference>
<dbReference type="SUPFAM" id="SSF56672">
    <property type="entry name" value="DNA/RNA polymerases"/>
    <property type="match status" value="1"/>
</dbReference>
<dbReference type="Pfam" id="PF11799">
    <property type="entry name" value="IMS_C"/>
    <property type="match status" value="1"/>
</dbReference>
<dbReference type="Gene3D" id="3.40.1170.60">
    <property type="match status" value="1"/>
</dbReference>
<sequence length="438" mass="50110">MARFSQNKITVNPNAVVMYVDMNSFFASCEQQDNADLRGKPIGVCTYNSPNASVIAASIEAKRMGVKTGMRLPDCKMFCPDIIPVTTRPARYREYHLMIMKVLFQYCDDVIAKSIDEAVMNFTSYRWVYKDFKEIALKIKADLRNVCGECVTCSIGIAPNSFLAKLGTELQKPDGLVEITPENIDGYLKTMKLTDLPGIANANERRLQTIGIRTPLEMKNSSQALLRKAFGGIVGYYWHCRLNFMEVDLYKNDYRAMSATRTTSPEQRSTVQGLDSLLIALCTRLEQRLVKQKVFCRGLSFHLRYKDFTNWDARIQFQYPVQDAMEMRSYIMDRMQAYEKSHGLKTLLHDQTANIGVTVHDFITDAAVQYSLFDNRISQDKLRLVMYGIKDKYGKNSVRKASETINPYAMKDAIGFGSVKDLYEGDHFNKYLLEEDEQ</sequence>
<dbReference type="InterPro" id="IPR050116">
    <property type="entry name" value="DNA_polymerase-Y"/>
</dbReference>
<dbReference type="GO" id="GO:0042276">
    <property type="term" value="P:error-prone translesion synthesis"/>
    <property type="evidence" value="ECO:0007669"/>
    <property type="project" value="TreeGrafter"/>
</dbReference>
<dbReference type="PANTHER" id="PTHR11076:SF34">
    <property type="entry name" value="PROTEIN UMUC"/>
    <property type="match status" value="1"/>
</dbReference>
<protein>
    <submittedName>
        <fullName evidence="3">DNA polymerase IV</fullName>
    </submittedName>
</protein>
<dbReference type="GO" id="GO:0009432">
    <property type="term" value="P:SOS response"/>
    <property type="evidence" value="ECO:0007669"/>
    <property type="project" value="TreeGrafter"/>
</dbReference>
<dbReference type="Gene3D" id="1.10.150.20">
    <property type="entry name" value="5' to 3' exonuclease, C-terminal subdomain"/>
    <property type="match status" value="1"/>
</dbReference>
<accession>A0A2W2BV48</accession>
<dbReference type="InterPro" id="IPR043502">
    <property type="entry name" value="DNA/RNA_pol_sf"/>
</dbReference>
<dbReference type="EMBL" id="QKTW01000022">
    <property type="protein sequence ID" value="PZF71683.1"/>
    <property type="molecule type" value="Genomic_DNA"/>
</dbReference>
<dbReference type="InterPro" id="IPR043128">
    <property type="entry name" value="Rev_trsase/Diguanyl_cyclase"/>
</dbReference>
<dbReference type="OrthoDB" id="9808813at2"/>
<comment type="caution">
    <text evidence="3">The sequence shown here is derived from an EMBL/GenBank/DDBJ whole genome shotgun (WGS) entry which is preliminary data.</text>
</comment>
<dbReference type="Gene3D" id="3.30.70.270">
    <property type="match status" value="1"/>
</dbReference>
<evidence type="ECO:0000313" key="3">
    <source>
        <dbReference type="EMBL" id="PZF71683.1"/>
    </source>
</evidence>
<dbReference type="PROSITE" id="PS50173">
    <property type="entry name" value="UMUC"/>
    <property type="match status" value="1"/>
</dbReference>
<dbReference type="InterPro" id="IPR017961">
    <property type="entry name" value="DNA_pol_Y-fam_little_finger"/>
</dbReference>
<evidence type="ECO:0000259" key="2">
    <source>
        <dbReference type="PROSITE" id="PS50173"/>
    </source>
</evidence>
<dbReference type="Proteomes" id="UP000248745">
    <property type="component" value="Unassembled WGS sequence"/>
</dbReference>
<gene>
    <name evidence="3" type="ORF">DN068_16575</name>
</gene>
<dbReference type="PANTHER" id="PTHR11076">
    <property type="entry name" value="DNA REPAIR POLYMERASE UMUC / TRANSFERASE FAMILY MEMBER"/>
    <property type="match status" value="1"/>
</dbReference>
<dbReference type="GO" id="GO:0003887">
    <property type="term" value="F:DNA-directed DNA polymerase activity"/>
    <property type="evidence" value="ECO:0007669"/>
    <property type="project" value="TreeGrafter"/>
</dbReference>
<dbReference type="InterPro" id="IPR036775">
    <property type="entry name" value="DNA_pol_Y-fam_lit_finger_sf"/>
</dbReference>
<dbReference type="InterPro" id="IPR001126">
    <property type="entry name" value="UmuC"/>
</dbReference>
<evidence type="ECO:0000313" key="4">
    <source>
        <dbReference type="Proteomes" id="UP000248745"/>
    </source>
</evidence>
<dbReference type="SUPFAM" id="SSF100879">
    <property type="entry name" value="Lesion bypass DNA polymerase (Y-family), little finger domain"/>
    <property type="match status" value="1"/>
</dbReference>
<organism evidence="3 4">
    <name type="scientific">Taibaiella soli</name>
    <dbReference type="NCBI Taxonomy" id="1649169"/>
    <lineage>
        <taxon>Bacteria</taxon>
        <taxon>Pseudomonadati</taxon>
        <taxon>Bacteroidota</taxon>
        <taxon>Chitinophagia</taxon>
        <taxon>Chitinophagales</taxon>
        <taxon>Chitinophagaceae</taxon>
        <taxon>Taibaiella</taxon>
    </lineage>
</organism>
<dbReference type="RefSeq" id="WP_111000057.1">
    <property type="nucleotide sequence ID" value="NZ_QKTW01000022.1"/>
</dbReference>